<dbReference type="NCBIfam" id="NF033559">
    <property type="entry name" value="transpos_IS1634"/>
    <property type="match status" value="1"/>
</dbReference>
<dbReference type="PANTHER" id="PTHR34614:SF2">
    <property type="entry name" value="TRANSPOSASE IS4-LIKE DOMAIN-CONTAINING PROTEIN"/>
    <property type="match status" value="1"/>
</dbReference>
<dbReference type="GO" id="GO:0006313">
    <property type="term" value="P:DNA transposition"/>
    <property type="evidence" value="ECO:0007669"/>
    <property type="project" value="InterPro"/>
</dbReference>
<dbReference type="GO" id="GO:0003677">
    <property type="term" value="F:DNA binding"/>
    <property type="evidence" value="ECO:0007669"/>
    <property type="project" value="InterPro"/>
</dbReference>
<dbReference type="Proteomes" id="UP001063350">
    <property type="component" value="Chromosome"/>
</dbReference>
<reference evidence="2" key="1">
    <citation type="submission" date="2020-12" db="EMBL/GenBank/DDBJ databases">
        <title>Desulfobium dissulfuricans gen. nov., sp. nov., a novel mesophilic, sulfate-reducing bacterium isolated from a deep-sea hydrothermal vent.</title>
        <authorList>
            <person name="Hashimoto Y."/>
            <person name="Tame A."/>
            <person name="Sawayama S."/>
            <person name="Miyazaki J."/>
            <person name="Takai K."/>
            <person name="Nakagawa S."/>
        </authorList>
    </citation>
    <scope>NUCLEOTIDE SEQUENCE</scope>
    <source>
        <strain evidence="2">GF1</strain>
    </source>
</reference>
<evidence type="ECO:0000313" key="2">
    <source>
        <dbReference type="EMBL" id="BCO09219.1"/>
    </source>
</evidence>
<dbReference type="KEGG" id="ddu:GF1_15950"/>
<evidence type="ECO:0000313" key="3">
    <source>
        <dbReference type="EMBL" id="BCO10631.1"/>
    </source>
</evidence>
<sequence length="573" mass="66808">MAHIHKKIKKGRPYYYIRETARVNGKPRVINQVYLGSPERIMKMAAGELSGPDRIQIQEFGALWLANLMDSEVDIAGIVDSVVPRSAREKGPSVGEYFLYGVLNRMVDPRSKRALPEWYSSTAVQHIRPVDINALTSQRFWKKWDRVDANQLREIASRFFQRIAELEPGTSDCFLFDTTNYYTFMASDTPSDLARRGKNKEGRNWLRQVGVALLVSRKSKLPLYYREYEGNRHDSKLFLRVMEELFSVMNTLSGRESDMTLVIDKGMNSEENFALIDANPHVHFITTYSTYYAEDLIHVDLNKFQPVDTDKNRVLREQGREDDQLVAWRTSGAYWGQDRTVVVTYNPRTATRQRYGFEKKLLRLGEELALMRAKVNGGERNWRNRDRVWRRYVELCAGLHLPDNLYKMELYFDNGRLRMSCRKNHYRISRYIDRFGKNILITDNTSWTTDEIVRASLDRYGVESNFRQSKDTGLVSLMPLRHWTDSKIRCHIFTCIVALTYLRRIELMARRAGLEMSSATIMDTMHRLHSCLVWNKGRRKPERLLEEPSVKQAAILKAFGYYIDGGVLQRAGE</sequence>
<protein>
    <submittedName>
        <fullName evidence="2">IS1634 family transposase ISMac10</fullName>
    </submittedName>
</protein>
<dbReference type="GO" id="GO:0004803">
    <property type="term" value="F:transposase activity"/>
    <property type="evidence" value="ECO:0007669"/>
    <property type="project" value="InterPro"/>
</dbReference>
<feature type="domain" description="Transposase IS4-like" evidence="1">
    <location>
        <begin position="194"/>
        <end position="499"/>
    </location>
</feature>
<evidence type="ECO:0000313" key="4">
    <source>
        <dbReference type="Proteomes" id="UP001063350"/>
    </source>
</evidence>
<keyword evidence="4" id="KW-1185">Reference proteome</keyword>
<dbReference type="InterPro" id="IPR047654">
    <property type="entry name" value="IS1634_transpos"/>
</dbReference>
<proteinExistence type="predicted"/>
<dbReference type="RefSeq" id="WP_267927356.1">
    <property type="nucleotide sequence ID" value="NZ_AP024233.1"/>
</dbReference>
<name>A0A915U1B2_9BACT</name>
<dbReference type="AlphaFoldDB" id="A0A915U1B2"/>
<dbReference type="EMBL" id="AP024233">
    <property type="protein sequence ID" value="BCO10631.1"/>
    <property type="molecule type" value="Genomic_DNA"/>
</dbReference>
<dbReference type="EMBL" id="AP024233">
    <property type="protein sequence ID" value="BCO09219.1"/>
    <property type="molecule type" value="Genomic_DNA"/>
</dbReference>
<dbReference type="InterPro" id="IPR002559">
    <property type="entry name" value="Transposase_11"/>
</dbReference>
<organism evidence="2 4">
    <name type="scientific">Desulfolithobacter dissulfuricans</name>
    <dbReference type="NCBI Taxonomy" id="2795293"/>
    <lineage>
        <taxon>Bacteria</taxon>
        <taxon>Pseudomonadati</taxon>
        <taxon>Thermodesulfobacteriota</taxon>
        <taxon>Desulfobulbia</taxon>
        <taxon>Desulfobulbales</taxon>
        <taxon>Desulfobulbaceae</taxon>
        <taxon>Desulfolithobacter</taxon>
    </lineage>
</organism>
<dbReference type="Pfam" id="PF01609">
    <property type="entry name" value="DDE_Tnp_1"/>
    <property type="match status" value="1"/>
</dbReference>
<evidence type="ECO:0000259" key="1">
    <source>
        <dbReference type="Pfam" id="PF01609"/>
    </source>
</evidence>
<dbReference type="PANTHER" id="PTHR34614">
    <property type="match status" value="1"/>
</dbReference>
<accession>A0A915U1B2</accession>
<dbReference type="KEGG" id="ddu:GF1_30070"/>
<gene>
    <name evidence="2" type="ORF">GF1_15950</name>
    <name evidence="3" type="ORF">GF1_30070</name>
</gene>